<dbReference type="AlphaFoldDB" id="A0A8J5Y013"/>
<feature type="region of interest" description="Disordered" evidence="1">
    <location>
        <begin position="661"/>
        <end position="694"/>
    </location>
</feature>
<gene>
    <name evidence="2" type="ORF">KFE25_013768</name>
</gene>
<evidence type="ECO:0000256" key="1">
    <source>
        <dbReference type="SAM" id="MobiDB-lite"/>
    </source>
</evidence>
<evidence type="ECO:0000313" key="2">
    <source>
        <dbReference type="EMBL" id="KAG8468685.1"/>
    </source>
</evidence>
<accession>A0A8J5Y013</accession>
<name>A0A8J5Y013_DIALT</name>
<keyword evidence="3" id="KW-1185">Reference proteome</keyword>
<dbReference type="EMBL" id="JAGTXO010000004">
    <property type="protein sequence ID" value="KAG8468685.1"/>
    <property type="molecule type" value="Genomic_DNA"/>
</dbReference>
<comment type="caution">
    <text evidence="2">The sequence shown here is derived from an EMBL/GenBank/DDBJ whole genome shotgun (WGS) entry which is preliminary data.</text>
</comment>
<feature type="compositionally biased region" description="Low complexity" evidence="1">
    <location>
        <begin position="677"/>
        <end position="688"/>
    </location>
</feature>
<dbReference type="Proteomes" id="UP000751190">
    <property type="component" value="Unassembled WGS sequence"/>
</dbReference>
<sequence length="1089" mass="108196">MLDSVVADRDVPALAIKLSRVPLPASASDNLLLASLQNSLQPIIAMALCALRARARAAPLEPSEATAVAATFFLAASSSSHRQSSQLQADIRSAHHWLVAEQARHAELVMQLAHSRATADHNAHRKAALRASEAEARGVVSAASERAQTVVAARVDSHAKRLLDKAGFCAARARALQAEAEVEAARFANLDAALRGRIAAATAAGDVAVGELSALENYALAIAEEEQAHVIAVAHNADARAVAQQSGAADEANMPPLAAGTGASQRARGEAALAAAEALVSAVITMPALPWLPARMSREHVDGRPSPVVAVVAARADGALGERAASSLARALGGASVLTPASALADELHVRSARALAAAEASHAGKLISPAISSQVLADATARAAGASAVVLCGAPTTRGGLDAFEAALGRPLDLVVHIDAAADAHVAAADGAPAAPKPRPGAVRPDMLRHLAASGRLITLDAAIVGAGGEQLAAALNRAATRAAHAADATPLAPSDLIVVVAPTALAGAAVCDALVAAYGPAAVGIVALGAEGADAAEGGSYDLDAAVRAARERATALHGAVVLDASLADARAVRAAISQLWAPRIIVAPDYAPTDRLAPGAPPLGADALARFERRVGALLREVHTLPHTAVRRPTGAYGARGVATALLPLFGPAQAPVLPPLGAPPPSAPPSSAPPSSAHVQAAAAAPPPVDEANAGAMPAAGAVAADAAVDAAPAALRAVAAAAARAAPPPSGPSALPRPPFGASEWVLVAGGSDDARAGACARLADAFGGTVVLGLAALAARGAGASPAFVSVSIADLSADAAAGARLVLHLAARGEAAGEDVDGDAAVRSAARGARLLRLPPSLEGYEVEVVSAFVRAQADALSSSARALNGAGSSPLRLHLVLTDGARAEDRAFVESVCAAAAAEPRDERADAAGARQSAVVVTRAAAMAWHATRASDGASATPDATGARAEAAAGGGARILTASQIAAAQVAAAHEAAASARVRDALLANDPRTLSALTALEGVAGWVASATLLRTAEGEAEGRAPKALQLLLETLRSRGQLVTLIASDGVDTCAEALRRAVREADDGPDDAAAPETGMDTN</sequence>
<reference evidence="2" key="1">
    <citation type="submission" date="2021-05" db="EMBL/GenBank/DDBJ databases">
        <title>The genome of the haptophyte Pavlova lutheri (Diacronema luteri, Pavlovales) - a model for lipid biosynthesis in eukaryotic algae.</title>
        <authorList>
            <person name="Hulatt C.J."/>
            <person name="Posewitz M.C."/>
        </authorList>
    </citation>
    <scope>NUCLEOTIDE SEQUENCE</scope>
    <source>
        <strain evidence="2">NIVA-4/92</strain>
    </source>
</reference>
<organism evidence="2 3">
    <name type="scientific">Diacronema lutheri</name>
    <name type="common">Unicellular marine alga</name>
    <name type="synonym">Monochrysis lutheri</name>
    <dbReference type="NCBI Taxonomy" id="2081491"/>
    <lineage>
        <taxon>Eukaryota</taxon>
        <taxon>Haptista</taxon>
        <taxon>Haptophyta</taxon>
        <taxon>Pavlovophyceae</taxon>
        <taxon>Pavlovales</taxon>
        <taxon>Pavlovaceae</taxon>
        <taxon>Diacronema</taxon>
    </lineage>
</organism>
<evidence type="ECO:0000313" key="3">
    <source>
        <dbReference type="Proteomes" id="UP000751190"/>
    </source>
</evidence>
<protein>
    <submittedName>
        <fullName evidence="2">Uncharacterized protein</fullName>
    </submittedName>
</protein>
<feature type="region of interest" description="Disordered" evidence="1">
    <location>
        <begin position="244"/>
        <end position="263"/>
    </location>
</feature>
<feature type="region of interest" description="Disordered" evidence="1">
    <location>
        <begin position="1069"/>
        <end position="1089"/>
    </location>
</feature>
<proteinExistence type="predicted"/>
<feature type="compositionally biased region" description="Pro residues" evidence="1">
    <location>
        <begin position="661"/>
        <end position="676"/>
    </location>
</feature>